<dbReference type="RefSeq" id="WP_021776455.1">
    <property type="nucleotide sequence ID" value="NZ_AWXE01000001.1"/>
</dbReference>
<proteinExistence type="predicted"/>
<dbReference type="eggNOG" id="ENOG5032YYF">
    <property type="taxonomic scope" value="Bacteria"/>
</dbReference>
<comment type="caution">
    <text evidence="1">The sequence shown here is derived from an EMBL/GenBank/DDBJ whole genome shotgun (WGS) entry which is preliminary data.</text>
</comment>
<evidence type="ECO:0000313" key="1">
    <source>
        <dbReference type="EMBL" id="ERL47437.1"/>
    </source>
</evidence>
<protein>
    <submittedName>
        <fullName evidence="1">Protein translocase subunit SecF</fullName>
    </submittedName>
</protein>
<dbReference type="STRING" id="1397666.RS24_00376"/>
<gene>
    <name evidence="1" type="primary">secF</name>
    <name evidence="1" type="ORF">RS24_00376</name>
</gene>
<accession>U2XQN5</accession>
<dbReference type="Proteomes" id="UP000016762">
    <property type="component" value="Unassembled WGS sequence"/>
</dbReference>
<dbReference type="EMBL" id="AWXE01000001">
    <property type="protein sequence ID" value="ERL47437.1"/>
    <property type="molecule type" value="Genomic_DNA"/>
</dbReference>
<name>U2XQN5_9PROT</name>
<keyword evidence="2" id="KW-1185">Reference proteome</keyword>
<dbReference type="OrthoDB" id="7554712at2"/>
<reference evidence="1 2" key="1">
    <citation type="journal article" date="2014" name="FEMS Microbiol. Ecol.">
        <title>Genomic differentiation among two strains of the PS1 clade isolated from geographically separated marine habitats.</title>
        <authorList>
            <person name="Jimenez-Infante F."/>
            <person name="Ngugi D.K."/>
            <person name="Alam I."/>
            <person name="Rashid M."/>
            <person name="Baalawi W."/>
            <person name="Kamau A.A."/>
            <person name="Bajic V.B."/>
            <person name="Stingl U."/>
        </authorList>
    </citation>
    <scope>NUCLEOTIDE SEQUENCE [LARGE SCALE GENOMIC DNA]</scope>
    <source>
        <strain evidence="1 2">RS24</strain>
    </source>
</reference>
<dbReference type="AlphaFoldDB" id="U2XQN5"/>
<organism evidence="1 2">
    <name type="scientific">Candidatus Micropelagius thuwalensis</name>
    <dbReference type="NCBI Taxonomy" id="1397666"/>
    <lineage>
        <taxon>Bacteria</taxon>
        <taxon>Pseudomonadati</taxon>
        <taxon>Pseudomonadota</taxon>
        <taxon>Alphaproteobacteria</taxon>
        <taxon>PS1 clade</taxon>
        <taxon>Candidatus Micropelagius</taxon>
    </lineage>
</organism>
<sequence>MKKLFQTVCETTINAPKEAFNLHDWVFTLSDKDYQTTARGHIAAGSSIHTDGTQTSVNVESVGGNLLVQHYVAEAKEPDYIKMVSMSDLWLMKLIHIVVKVTWEMRLISVSKNECKFQNTVLVEHPNFIMKILSALALGGYFVRKHNEEETPLFAKNLYERTFKEKV</sequence>
<evidence type="ECO:0000313" key="2">
    <source>
        <dbReference type="Proteomes" id="UP000016762"/>
    </source>
</evidence>